<name>A0A7C8M8G2_9PLEO</name>
<evidence type="ECO:0000313" key="3">
    <source>
        <dbReference type="EMBL" id="KAF2870601.1"/>
    </source>
</evidence>
<keyword evidence="2" id="KW-0812">Transmembrane</keyword>
<gene>
    <name evidence="3" type="ORF">BDV95DRAFT_64459</name>
</gene>
<evidence type="ECO:0000256" key="1">
    <source>
        <dbReference type="SAM" id="MobiDB-lite"/>
    </source>
</evidence>
<protein>
    <submittedName>
        <fullName evidence="3">Uncharacterized protein</fullName>
    </submittedName>
</protein>
<keyword evidence="2" id="KW-0472">Membrane</keyword>
<organism evidence="3 4">
    <name type="scientific">Massariosphaeria phaeospora</name>
    <dbReference type="NCBI Taxonomy" id="100035"/>
    <lineage>
        <taxon>Eukaryota</taxon>
        <taxon>Fungi</taxon>
        <taxon>Dikarya</taxon>
        <taxon>Ascomycota</taxon>
        <taxon>Pezizomycotina</taxon>
        <taxon>Dothideomycetes</taxon>
        <taxon>Pleosporomycetidae</taxon>
        <taxon>Pleosporales</taxon>
        <taxon>Pleosporales incertae sedis</taxon>
        <taxon>Massariosphaeria</taxon>
    </lineage>
</organism>
<accession>A0A7C8M8G2</accession>
<sequence length="166" mass="18399">MSRKHKVRSTAIPNQYLYVLTNKLTQARADPVFATPSPSIRVQGKAPVPSSSASASASRTTATIPRHQPSLLKSQLDSISNQLDFLSEQVGDGDKDPHGTLNQRVARLEVEWFGHAHRMVKIQDRTKKIHEALDEGSKRATLALEILLVLVIVLVGFKGWEVWGKQ</sequence>
<feature type="region of interest" description="Disordered" evidence="1">
    <location>
        <begin position="35"/>
        <end position="67"/>
    </location>
</feature>
<keyword evidence="4" id="KW-1185">Reference proteome</keyword>
<keyword evidence="2" id="KW-1133">Transmembrane helix</keyword>
<reference evidence="3 4" key="1">
    <citation type="submission" date="2020-01" db="EMBL/GenBank/DDBJ databases">
        <authorList>
            <consortium name="DOE Joint Genome Institute"/>
            <person name="Haridas S."/>
            <person name="Albert R."/>
            <person name="Binder M."/>
            <person name="Bloem J."/>
            <person name="Labutti K."/>
            <person name="Salamov A."/>
            <person name="Andreopoulos B."/>
            <person name="Baker S.E."/>
            <person name="Barry K."/>
            <person name="Bills G."/>
            <person name="Bluhm B.H."/>
            <person name="Cannon C."/>
            <person name="Castanera R."/>
            <person name="Culley D.E."/>
            <person name="Daum C."/>
            <person name="Ezra D."/>
            <person name="Gonzalez J.B."/>
            <person name="Henrissat B."/>
            <person name="Kuo A."/>
            <person name="Liang C."/>
            <person name="Lipzen A."/>
            <person name="Lutzoni F."/>
            <person name="Magnuson J."/>
            <person name="Mondo S."/>
            <person name="Nolan M."/>
            <person name="Ohm R."/>
            <person name="Pangilinan J."/>
            <person name="Park H.-J.H."/>
            <person name="Ramirez L."/>
            <person name="Alfaro M."/>
            <person name="Sun H."/>
            <person name="Tritt A."/>
            <person name="Yoshinaga Y."/>
            <person name="Zwiers L.-H.L."/>
            <person name="Turgeon B.G."/>
            <person name="Goodwin S.B."/>
            <person name="Spatafora J.W."/>
            <person name="Crous P.W."/>
            <person name="Grigoriev I.V."/>
        </authorList>
    </citation>
    <scope>NUCLEOTIDE SEQUENCE [LARGE SCALE GENOMIC DNA]</scope>
    <source>
        <strain evidence="3 4">CBS 611.86</strain>
    </source>
</reference>
<evidence type="ECO:0000313" key="4">
    <source>
        <dbReference type="Proteomes" id="UP000481861"/>
    </source>
</evidence>
<evidence type="ECO:0000256" key="2">
    <source>
        <dbReference type="SAM" id="Phobius"/>
    </source>
</evidence>
<proteinExistence type="predicted"/>
<feature type="compositionally biased region" description="Low complexity" evidence="1">
    <location>
        <begin position="50"/>
        <end position="63"/>
    </location>
</feature>
<dbReference type="AlphaFoldDB" id="A0A7C8M8G2"/>
<comment type="caution">
    <text evidence="3">The sequence shown here is derived from an EMBL/GenBank/DDBJ whole genome shotgun (WGS) entry which is preliminary data.</text>
</comment>
<dbReference type="EMBL" id="JAADJZ010000013">
    <property type="protein sequence ID" value="KAF2870601.1"/>
    <property type="molecule type" value="Genomic_DNA"/>
</dbReference>
<dbReference type="Proteomes" id="UP000481861">
    <property type="component" value="Unassembled WGS sequence"/>
</dbReference>
<feature type="transmembrane region" description="Helical" evidence="2">
    <location>
        <begin position="142"/>
        <end position="160"/>
    </location>
</feature>